<evidence type="ECO:0000313" key="3">
    <source>
        <dbReference type="Proteomes" id="UP000321353"/>
    </source>
</evidence>
<accession>A0A5B9MCZ5</accession>
<evidence type="ECO:0000256" key="1">
    <source>
        <dbReference type="PROSITE-ProRule" id="PRU00339"/>
    </source>
</evidence>
<feature type="repeat" description="TPR" evidence="1">
    <location>
        <begin position="219"/>
        <end position="252"/>
    </location>
</feature>
<gene>
    <name evidence="2" type="ORF">Mal15_15340</name>
</gene>
<dbReference type="Pfam" id="PF13432">
    <property type="entry name" value="TPR_16"/>
    <property type="match status" value="1"/>
</dbReference>
<dbReference type="InterPro" id="IPR011990">
    <property type="entry name" value="TPR-like_helical_dom_sf"/>
</dbReference>
<dbReference type="Proteomes" id="UP000321353">
    <property type="component" value="Chromosome"/>
</dbReference>
<dbReference type="PANTHER" id="PTHR16026">
    <property type="entry name" value="CARTILAGE ACIDIC PROTEIN 1"/>
    <property type="match status" value="1"/>
</dbReference>
<reference evidence="2 3" key="1">
    <citation type="submission" date="2019-02" db="EMBL/GenBank/DDBJ databases">
        <title>Planctomycetal bacteria perform biofilm scaping via a novel small molecule.</title>
        <authorList>
            <person name="Jeske O."/>
            <person name="Boedeker C."/>
            <person name="Wiegand S."/>
            <person name="Breitling P."/>
            <person name="Kallscheuer N."/>
            <person name="Jogler M."/>
            <person name="Rohde M."/>
            <person name="Petersen J."/>
            <person name="Medema M.H."/>
            <person name="Surup F."/>
            <person name="Jogler C."/>
        </authorList>
    </citation>
    <scope>NUCLEOTIDE SEQUENCE [LARGE SCALE GENOMIC DNA]</scope>
    <source>
        <strain evidence="2 3">Mal15</strain>
    </source>
</reference>
<dbReference type="KEGG" id="smam:Mal15_15340"/>
<keyword evidence="1" id="KW-0802">TPR repeat</keyword>
<dbReference type="PROSITE" id="PS50005">
    <property type="entry name" value="TPR"/>
    <property type="match status" value="1"/>
</dbReference>
<dbReference type="AlphaFoldDB" id="A0A5B9MCZ5"/>
<evidence type="ECO:0000313" key="2">
    <source>
        <dbReference type="EMBL" id="QEF97494.1"/>
    </source>
</evidence>
<sequence>MSALQSGQDEVAYQLARQAYRIAPDDPQVVFLMAMVFGDRKRFPEAIQMLDELAVTTPEVRLPVLGQTAEWMVRFGQFDQAEQRYRELLQQVPDAALVHRNLSQLLLRQGRRSEAAEYLSVLCSIGDIMEDELRALLRISHPLAGDVTDEVFDPIGTLGQARVDVARGDLAAARTRLEAVRERSEEEDALLGRIYVQLEDHAALQTWRSEQTGSSDRYADAWLAKGAAAAEQGDHVTAVRCFAECVLRDPTDAPAYRMMSRSLRETGAESEATAHRADLIEQTVAIGARMAAQETRDDAAFSKLIELLDQLHRPLESLAWRGIQLAYSVETSARSESQPQQLLNEVATERAKLLRSNRAQASRRFVLCGVDLDAFD</sequence>
<dbReference type="EMBL" id="CP036264">
    <property type="protein sequence ID" value="QEF97494.1"/>
    <property type="molecule type" value="Genomic_DNA"/>
</dbReference>
<dbReference type="PANTHER" id="PTHR16026:SF0">
    <property type="entry name" value="CARTILAGE ACIDIC PROTEIN 1"/>
    <property type="match status" value="1"/>
</dbReference>
<proteinExistence type="predicted"/>
<dbReference type="SUPFAM" id="SSF48452">
    <property type="entry name" value="TPR-like"/>
    <property type="match status" value="2"/>
</dbReference>
<protein>
    <submittedName>
        <fullName evidence="2">Tetratricopeptide repeat protein</fullName>
    </submittedName>
</protein>
<name>A0A5B9MCZ5_9BACT</name>
<dbReference type="InterPro" id="IPR019734">
    <property type="entry name" value="TPR_rpt"/>
</dbReference>
<dbReference type="InterPro" id="IPR027039">
    <property type="entry name" value="Crtac1"/>
</dbReference>
<keyword evidence="3" id="KW-1185">Reference proteome</keyword>
<organism evidence="2 3">
    <name type="scientific">Stieleria maiorica</name>
    <dbReference type="NCBI Taxonomy" id="2795974"/>
    <lineage>
        <taxon>Bacteria</taxon>
        <taxon>Pseudomonadati</taxon>
        <taxon>Planctomycetota</taxon>
        <taxon>Planctomycetia</taxon>
        <taxon>Pirellulales</taxon>
        <taxon>Pirellulaceae</taxon>
        <taxon>Stieleria</taxon>
    </lineage>
</organism>
<dbReference type="Gene3D" id="1.25.40.10">
    <property type="entry name" value="Tetratricopeptide repeat domain"/>
    <property type="match status" value="2"/>
</dbReference>